<feature type="transmembrane region" description="Helical" evidence="1">
    <location>
        <begin position="59"/>
        <end position="78"/>
    </location>
</feature>
<feature type="transmembrane region" description="Helical" evidence="1">
    <location>
        <begin position="176"/>
        <end position="194"/>
    </location>
</feature>
<sequence>MLKLMKLEWKKHHLSRYLKGVAICIISIFTVVGLMAWGSQGESERMFPDYDGFMSLTNIFIRITFIIFSAVMLSRLVIDEYKSKTMQLLFSYPLSRKTVMQAKLSIVFVFCFLSIVIATFIIGLLTFFLNPMIGFFEAPVRIHDVIATIPSTFINAFMIAGISLIPLYFGMRKKSTPTTITSAVLIGVFINATVSDGGSTASLYEFIGVPIAFCLFGLTIAYLSYHKIDKIDVA</sequence>
<gene>
    <name evidence="2" type="ORF">BAMA_02765</name>
</gene>
<dbReference type="EMBL" id="JOTN01000010">
    <property type="protein sequence ID" value="KEK19008.1"/>
    <property type="molecule type" value="Genomic_DNA"/>
</dbReference>
<evidence type="ECO:0000256" key="1">
    <source>
        <dbReference type="SAM" id="Phobius"/>
    </source>
</evidence>
<name>A0A073K9S8_9BACI</name>
<feature type="transmembrane region" description="Helical" evidence="1">
    <location>
        <begin position="104"/>
        <end position="129"/>
    </location>
</feature>
<dbReference type="Proteomes" id="UP000027822">
    <property type="component" value="Unassembled WGS sequence"/>
</dbReference>
<dbReference type="RefSeq" id="WP_034639851.1">
    <property type="nucleotide sequence ID" value="NZ_CBCSJC010000009.1"/>
</dbReference>
<dbReference type="AlphaFoldDB" id="A0A073K9S8"/>
<feature type="transmembrane region" description="Helical" evidence="1">
    <location>
        <begin position="206"/>
        <end position="225"/>
    </location>
</feature>
<keyword evidence="1" id="KW-0812">Transmembrane</keyword>
<proteinExistence type="predicted"/>
<dbReference type="Pfam" id="PF12730">
    <property type="entry name" value="ABC2_membrane_4"/>
    <property type="match status" value="1"/>
</dbReference>
<evidence type="ECO:0000313" key="3">
    <source>
        <dbReference type="Proteomes" id="UP000027822"/>
    </source>
</evidence>
<dbReference type="STRING" id="574376.BAMA_02765"/>
<protein>
    <submittedName>
        <fullName evidence="2">Bacitracin ABC transporter permease</fullName>
    </submittedName>
</protein>
<dbReference type="PANTHER" id="PTHR37305">
    <property type="entry name" value="INTEGRAL MEMBRANE PROTEIN-RELATED"/>
    <property type="match status" value="1"/>
</dbReference>
<keyword evidence="3" id="KW-1185">Reference proteome</keyword>
<organism evidence="2 3">
    <name type="scientific">Bacillus manliponensis</name>
    <dbReference type="NCBI Taxonomy" id="574376"/>
    <lineage>
        <taxon>Bacteria</taxon>
        <taxon>Bacillati</taxon>
        <taxon>Bacillota</taxon>
        <taxon>Bacilli</taxon>
        <taxon>Bacillales</taxon>
        <taxon>Bacillaceae</taxon>
        <taxon>Bacillus</taxon>
        <taxon>Bacillus cereus group</taxon>
    </lineage>
</organism>
<feature type="transmembrane region" description="Helical" evidence="1">
    <location>
        <begin position="20"/>
        <end position="39"/>
    </location>
</feature>
<dbReference type="OrthoDB" id="9784784at2"/>
<reference evidence="2 3" key="1">
    <citation type="submission" date="2014-06" db="EMBL/GenBank/DDBJ databases">
        <title>Draft genome sequence of Bacillus manliponensis JCM 15802 (MCCC 1A00708).</title>
        <authorList>
            <person name="Lai Q."/>
            <person name="Liu Y."/>
            <person name="Shao Z."/>
        </authorList>
    </citation>
    <scope>NUCLEOTIDE SEQUENCE [LARGE SCALE GENOMIC DNA]</scope>
    <source>
        <strain evidence="2 3">JCM 15802</strain>
    </source>
</reference>
<dbReference type="PANTHER" id="PTHR37305:SF1">
    <property type="entry name" value="MEMBRANE PROTEIN"/>
    <property type="match status" value="1"/>
</dbReference>
<keyword evidence="1" id="KW-0472">Membrane</keyword>
<keyword evidence="1" id="KW-1133">Transmembrane helix</keyword>
<comment type="caution">
    <text evidence="2">The sequence shown here is derived from an EMBL/GenBank/DDBJ whole genome shotgun (WGS) entry which is preliminary data.</text>
</comment>
<accession>A0A073K9S8</accession>
<feature type="transmembrane region" description="Helical" evidence="1">
    <location>
        <begin position="149"/>
        <end position="169"/>
    </location>
</feature>
<evidence type="ECO:0000313" key="2">
    <source>
        <dbReference type="EMBL" id="KEK19008.1"/>
    </source>
</evidence>
<dbReference type="eggNOG" id="ENOG503242W">
    <property type="taxonomic scope" value="Bacteria"/>
</dbReference>